<dbReference type="EMBL" id="OX459940">
    <property type="protein sequence ID" value="CAI9175038.1"/>
    <property type="molecule type" value="Genomic_DNA"/>
</dbReference>
<sequence length="141" mass="14632">MLSKTPDWGSRSQLPAPRTLFPGQATASAGLAGGFRMEGVCLPQPGAPRAAQLCQGPVGQSPAPQAGPPRCQAQRMTPDPGRGRRHLPRPPGAPGAHESGQRLEERDTQSPSSHAKVLPGPPAQTHPAPGARLPAHSCNTR</sequence>
<dbReference type="Proteomes" id="UP001176941">
    <property type="component" value="Chromosome 4"/>
</dbReference>
<evidence type="ECO:0000313" key="3">
    <source>
        <dbReference type="Proteomes" id="UP001176941"/>
    </source>
</evidence>
<evidence type="ECO:0000256" key="1">
    <source>
        <dbReference type="SAM" id="MobiDB-lite"/>
    </source>
</evidence>
<keyword evidence="3" id="KW-1185">Reference proteome</keyword>
<reference evidence="2" key="1">
    <citation type="submission" date="2023-04" db="EMBL/GenBank/DDBJ databases">
        <authorList>
            <consortium name="ELIXIR-Norway"/>
        </authorList>
    </citation>
    <scope>NUCLEOTIDE SEQUENCE [LARGE SCALE GENOMIC DNA]</scope>
</reference>
<accession>A0ABN8ZR30</accession>
<feature type="region of interest" description="Disordered" evidence="1">
    <location>
        <begin position="1"/>
        <end position="22"/>
    </location>
</feature>
<feature type="compositionally biased region" description="Basic and acidic residues" evidence="1">
    <location>
        <begin position="99"/>
        <end position="108"/>
    </location>
</feature>
<feature type="region of interest" description="Disordered" evidence="1">
    <location>
        <begin position="37"/>
        <end position="141"/>
    </location>
</feature>
<name>A0ABN8ZR30_RANTA</name>
<gene>
    <name evidence="2" type="ORF">MRATA1EN1_LOCUS24000</name>
</gene>
<organism evidence="2 3">
    <name type="scientific">Rangifer tarandus platyrhynchus</name>
    <name type="common">Svalbard reindeer</name>
    <dbReference type="NCBI Taxonomy" id="3082113"/>
    <lineage>
        <taxon>Eukaryota</taxon>
        <taxon>Metazoa</taxon>
        <taxon>Chordata</taxon>
        <taxon>Craniata</taxon>
        <taxon>Vertebrata</taxon>
        <taxon>Euteleostomi</taxon>
        <taxon>Mammalia</taxon>
        <taxon>Eutheria</taxon>
        <taxon>Laurasiatheria</taxon>
        <taxon>Artiodactyla</taxon>
        <taxon>Ruminantia</taxon>
        <taxon>Pecora</taxon>
        <taxon>Cervidae</taxon>
        <taxon>Odocoileinae</taxon>
        <taxon>Rangifer</taxon>
    </lineage>
</organism>
<evidence type="ECO:0000313" key="2">
    <source>
        <dbReference type="EMBL" id="CAI9175038.1"/>
    </source>
</evidence>
<proteinExistence type="predicted"/>
<protein>
    <submittedName>
        <fullName evidence="2">Uncharacterized protein</fullName>
    </submittedName>
</protein>